<reference evidence="1 2" key="1">
    <citation type="journal article" date="2021" name="Microbiol. Spectr.">
        <title>A Single Bacterium Capable of Oxidation and Reduction of Iron at Circumneutral pH.</title>
        <authorList>
            <person name="Kato S."/>
            <person name="Ohkuma M."/>
        </authorList>
    </citation>
    <scope>NUCLEOTIDE SEQUENCE [LARGE SCALE GENOMIC DNA]</scope>
    <source>
        <strain evidence="1 2">MIZ03</strain>
    </source>
</reference>
<dbReference type="Proteomes" id="UP000824366">
    <property type="component" value="Chromosome"/>
</dbReference>
<accession>A0ABM7MIP7</accession>
<name>A0ABM7MIP7_9BURK</name>
<gene>
    <name evidence="1" type="ORF">MIZ03_1006</name>
</gene>
<dbReference type="EMBL" id="AP024238">
    <property type="protein sequence ID" value="BCO26126.1"/>
    <property type="molecule type" value="Genomic_DNA"/>
</dbReference>
<protein>
    <submittedName>
        <fullName evidence="1">Uncharacterized protein</fullName>
    </submittedName>
</protein>
<proteinExistence type="predicted"/>
<keyword evidence="2" id="KW-1185">Reference proteome</keyword>
<sequence>MDRVGCPKFEGQVCHRDEPRAIPSASLKSYKKSACSAYFNCASSYLFNSNKNPGRVWVRRQKWRSAYPTPFNGHPASPCTITNPVHTPVATP</sequence>
<evidence type="ECO:0000313" key="2">
    <source>
        <dbReference type="Proteomes" id="UP000824366"/>
    </source>
</evidence>
<organism evidence="1 2">
    <name type="scientific">Rhodoferax lithotrophicus</name>
    <dbReference type="NCBI Taxonomy" id="2798804"/>
    <lineage>
        <taxon>Bacteria</taxon>
        <taxon>Pseudomonadati</taxon>
        <taxon>Pseudomonadota</taxon>
        <taxon>Betaproteobacteria</taxon>
        <taxon>Burkholderiales</taxon>
        <taxon>Comamonadaceae</taxon>
        <taxon>Rhodoferax</taxon>
    </lineage>
</organism>
<evidence type="ECO:0000313" key="1">
    <source>
        <dbReference type="EMBL" id="BCO26126.1"/>
    </source>
</evidence>